<sequence>MRNFPQELVDLILDRVADVCSDNTDLAACGRVCRQWMPRSRMHFFSRIRIQLSRADPTTIQSFLDIVDTSPVDVLFFVQTLNLAFIRTEGPEREYDDPADRLCPPLLDTHIRRFGACPSLTRFELNLPGDIRLHVLSDIVTALPLLTHLRICGRGGDYTILKSETSPVKDIFPSRLRDLDISVDAGGAGVFFGWLLSYGTPPTFTSLVLIGDAMGRSIAPIEFYLELYGSTIETLSLAYWVSDSRKTETFEMRALSTTPQLTNLSLEGQYAQNLPTTLATIASVHLINLDIHVRPRMNGCADWPRIDEVLGVRSRSLKRICFELYETCLADIASDVSSWGDSGGQTAFDTISSSRHFNGASATRFKDASRIIKTWEKRRMAKHFSNVEAPLETLHALQSRFKKKHFSSDPHQ</sequence>
<dbReference type="Proteomes" id="UP001215598">
    <property type="component" value="Unassembled WGS sequence"/>
</dbReference>
<organism evidence="1 2">
    <name type="scientific">Mycena metata</name>
    <dbReference type="NCBI Taxonomy" id="1033252"/>
    <lineage>
        <taxon>Eukaryota</taxon>
        <taxon>Fungi</taxon>
        <taxon>Dikarya</taxon>
        <taxon>Basidiomycota</taxon>
        <taxon>Agaricomycotina</taxon>
        <taxon>Agaricomycetes</taxon>
        <taxon>Agaricomycetidae</taxon>
        <taxon>Agaricales</taxon>
        <taxon>Marasmiineae</taxon>
        <taxon>Mycenaceae</taxon>
        <taxon>Mycena</taxon>
    </lineage>
</organism>
<evidence type="ECO:0000313" key="1">
    <source>
        <dbReference type="EMBL" id="KAJ7757500.1"/>
    </source>
</evidence>
<reference evidence="1" key="1">
    <citation type="submission" date="2023-03" db="EMBL/GenBank/DDBJ databases">
        <title>Massive genome expansion in bonnet fungi (Mycena s.s.) driven by repeated elements and novel gene families across ecological guilds.</title>
        <authorList>
            <consortium name="Lawrence Berkeley National Laboratory"/>
            <person name="Harder C.B."/>
            <person name="Miyauchi S."/>
            <person name="Viragh M."/>
            <person name="Kuo A."/>
            <person name="Thoen E."/>
            <person name="Andreopoulos B."/>
            <person name="Lu D."/>
            <person name="Skrede I."/>
            <person name="Drula E."/>
            <person name="Henrissat B."/>
            <person name="Morin E."/>
            <person name="Kohler A."/>
            <person name="Barry K."/>
            <person name="LaButti K."/>
            <person name="Morin E."/>
            <person name="Salamov A."/>
            <person name="Lipzen A."/>
            <person name="Mereny Z."/>
            <person name="Hegedus B."/>
            <person name="Baldrian P."/>
            <person name="Stursova M."/>
            <person name="Weitz H."/>
            <person name="Taylor A."/>
            <person name="Grigoriev I.V."/>
            <person name="Nagy L.G."/>
            <person name="Martin F."/>
            <person name="Kauserud H."/>
        </authorList>
    </citation>
    <scope>NUCLEOTIDE SEQUENCE</scope>
    <source>
        <strain evidence="1">CBHHK182m</strain>
    </source>
</reference>
<dbReference type="EMBL" id="JARKIB010000044">
    <property type="protein sequence ID" value="KAJ7757500.1"/>
    <property type="molecule type" value="Genomic_DNA"/>
</dbReference>
<protein>
    <recommendedName>
        <fullName evidence="3">F-box domain-containing protein</fullName>
    </recommendedName>
</protein>
<gene>
    <name evidence="1" type="ORF">B0H16DRAFT_1689535</name>
</gene>
<dbReference type="AlphaFoldDB" id="A0AAD7J7R7"/>
<name>A0AAD7J7R7_9AGAR</name>
<accession>A0AAD7J7R7</accession>
<keyword evidence="2" id="KW-1185">Reference proteome</keyword>
<comment type="caution">
    <text evidence="1">The sequence shown here is derived from an EMBL/GenBank/DDBJ whole genome shotgun (WGS) entry which is preliminary data.</text>
</comment>
<evidence type="ECO:0008006" key="3">
    <source>
        <dbReference type="Google" id="ProtNLM"/>
    </source>
</evidence>
<evidence type="ECO:0000313" key="2">
    <source>
        <dbReference type="Proteomes" id="UP001215598"/>
    </source>
</evidence>
<proteinExistence type="predicted"/>